<dbReference type="EMBL" id="QMFY01000018">
    <property type="protein sequence ID" value="RAV98415.1"/>
    <property type="molecule type" value="Genomic_DNA"/>
</dbReference>
<name>A0A364XVN3_9BACT</name>
<accession>A0A364XVN3</accession>
<keyword evidence="2" id="KW-1185">Reference proteome</keyword>
<gene>
    <name evidence="1" type="ORF">DQQ10_24115</name>
</gene>
<evidence type="ECO:0000313" key="2">
    <source>
        <dbReference type="Proteomes" id="UP000251889"/>
    </source>
</evidence>
<sequence length="109" mass="13046">MTTDQSILNRLQKNWRIESFDFHLRGYWDLDDSSEKIFDLRNIQLRPTGNSFKQDVPYFSIRNKTHIIQFDNNAFYEIEHLDDNGLVLTYCVIGEEDELAKVFTIRLRV</sequence>
<dbReference type="RefSeq" id="WP_112749500.1">
    <property type="nucleotide sequence ID" value="NZ_QMFY01000018.1"/>
</dbReference>
<dbReference type="OrthoDB" id="9954074at2"/>
<proteinExistence type="predicted"/>
<protein>
    <submittedName>
        <fullName evidence="1">Uncharacterized protein</fullName>
    </submittedName>
</protein>
<evidence type="ECO:0000313" key="1">
    <source>
        <dbReference type="EMBL" id="RAV98415.1"/>
    </source>
</evidence>
<comment type="caution">
    <text evidence="1">The sequence shown here is derived from an EMBL/GenBank/DDBJ whole genome shotgun (WGS) entry which is preliminary data.</text>
</comment>
<dbReference type="AlphaFoldDB" id="A0A364XVN3"/>
<organism evidence="1 2">
    <name type="scientific">Pseudochryseolinea flava</name>
    <dbReference type="NCBI Taxonomy" id="2059302"/>
    <lineage>
        <taxon>Bacteria</taxon>
        <taxon>Pseudomonadati</taxon>
        <taxon>Bacteroidota</taxon>
        <taxon>Cytophagia</taxon>
        <taxon>Cytophagales</taxon>
        <taxon>Fulvivirgaceae</taxon>
        <taxon>Pseudochryseolinea</taxon>
    </lineage>
</organism>
<reference evidence="1 2" key="1">
    <citation type="submission" date="2018-06" db="EMBL/GenBank/DDBJ databases">
        <title>Chryseolinea flavus sp. nov., a member of the phylum Bacteroidetes isolated from soil.</title>
        <authorList>
            <person name="Li Y."/>
            <person name="Wang J."/>
        </authorList>
    </citation>
    <scope>NUCLEOTIDE SEQUENCE [LARGE SCALE GENOMIC DNA]</scope>
    <source>
        <strain evidence="1 2">SDU1-6</strain>
    </source>
</reference>
<dbReference type="Proteomes" id="UP000251889">
    <property type="component" value="Unassembled WGS sequence"/>
</dbReference>